<sequence>MSTMSFTVQIKQEGSEYDPDNFMSGINGLPQVATCHNCGAIQPPHGYVLGPAQQIPPPAEFQGYYASDHSEYLGTANFEPGTDTPRLFHNDYDSRELQPAELWNPYRPLTPETPQLRAQNDAQDLDDVDPFFLPPALLPSSLLWADSPQGHHDLALPRTPEHTPAYSRSMTHGLPIVPPFQLELLPPGPVKERNPSISPEPESREASPLPWPHGLPTPACSDLELDSARQKRTGTALVLEGLPSSRAIVKRRRDGEELEERDRKRVKIEAEVV</sequence>
<proteinExistence type="predicted"/>
<feature type="region of interest" description="Disordered" evidence="1">
    <location>
        <begin position="186"/>
        <end position="217"/>
    </location>
</feature>
<protein>
    <submittedName>
        <fullName evidence="2">Uncharacterized protein</fullName>
    </submittedName>
</protein>
<reference evidence="2 3" key="1">
    <citation type="submission" date="2018-08" db="EMBL/GenBank/DDBJ databases">
        <title>Draft genome of the lignicolous fungus Coniochaeta pulveracea.</title>
        <authorList>
            <person name="Borstlap C.J."/>
            <person name="De Witt R.N."/>
            <person name="Botha A."/>
            <person name="Volschenk H."/>
        </authorList>
    </citation>
    <scope>NUCLEOTIDE SEQUENCE [LARGE SCALE GENOMIC DNA]</scope>
    <source>
        <strain evidence="2 3">CAB683</strain>
    </source>
</reference>
<accession>A0A420Y5M4</accession>
<name>A0A420Y5M4_9PEZI</name>
<keyword evidence="3" id="KW-1185">Reference proteome</keyword>
<evidence type="ECO:0000256" key="1">
    <source>
        <dbReference type="SAM" id="MobiDB-lite"/>
    </source>
</evidence>
<organism evidence="2 3">
    <name type="scientific">Coniochaeta pulveracea</name>
    <dbReference type="NCBI Taxonomy" id="177199"/>
    <lineage>
        <taxon>Eukaryota</taxon>
        <taxon>Fungi</taxon>
        <taxon>Dikarya</taxon>
        <taxon>Ascomycota</taxon>
        <taxon>Pezizomycotina</taxon>
        <taxon>Sordariomycetes</taxon>
        <taxon>Sordariomycetidae</taxon>
        <taxon>Coniochaetales</taxon>
        <taxon>Coniochaetaceae</taxon>
        <taxon>Coniochaeta</taxon>
    </lineage>
</organism>
<comment type="caution">
    <text evidence="2">The sequence shown here is derived from an EMBL/GenBank/DDBJ whole genome shotgun (WGS) entry which is preliminary data.</text>
</comment>
<dbReference type="EMBL" id="QVQW01000046">
    <property type="protein sequence ID" value="RKU43182.1"/>
    <property type="molecule type" value="Genomic_DNA"/>
</dbReference>
<evidence type="ECO:0000313" key="2">
    <source>
        <dbReference type="EMBL" id="RKU43182.1"/>
    </source>
</evidence>
<dbReference type="Proteomes" id="UP000275385">
    <property type="component" value="Unassembled WGS sequence"/>
</dbReference>
<evidence type="ECO:0000313" key="3">
    <source>
        <dbReference type="Proteomes" id="UP000275385"/>
    </source>
</evidence>
<gene>
    <name evidence="2" type="ORF">DL546_004870</name>
</gene>
<dbReference type="AlphaFoldDB" id="A0A420Y5M4"/>